<dbReference type="OrthoDB" id="4484500at2"/>
<feature type="region of interest" description="Disordered" evidence="1">
    <location>
        <begin position="1"/>
        <end position="61"/>
    </location>
</feature>
<feature type="transmembrane region" description="Helical" evidence="2">
    <location>
        <begin position="146"/>
        <end position="165"/>
    </location>
</feature>
<organism evidence="3 4">
    <name type="scientific">Gordonia effusa NBRC 100432</name>
    <dbReference type="NCBI Taxonomy" id="1077974"/>
    <lineage>
        <taxon>Bacteria</taxon>
        <taxon>Bacillati</taxon>
        <taxon>Actinomycetota</taxon>
        <taxon>Actinomycetes</taxon>
        <taxon>Mycobacteriales</taxon>
        <taxon>Gordoniaceae</taxon>
        <taxon>Gordonia</taxon>
    </lineage>
</organism>
<reference evidence="3 4" key="1">
    <citation type="submission" date="2011-12" db="EMBL/GenBank/DDBJ databases">
        <title>Whole genome shotgun sequence of Gordonia effusa NBRC 100432.</title>
        <authorList>
            <person name="Yoshida I."/>
            <person name="Takarada H."/>
            <person name="Hosoyama A."/>
            <person name="Tsuchikane K."/>
            <person name="Katsumata H."/>
            <person name="Yamazaki S."/>
            <person name="Fujita N."/>
        </authorList>
    </citation>
    <scope>NUCLEOTIDE SEQUENCE [LARGE SCALE GENOMIC DNA]</scope>
    <source>
        <strain evidence="3 4">NBRC 100432</strain>
    </source>
</reference>
<keyword evidence="4" id="KW-1185">Reference proteome</keyword>
<keyword evidence="2" id="KW-1133">Transmembrane helix</keyword>
<keyword evidence="2" id="KW-0472">Membrane</keyword>
<dbReference type="InterPro" id="IPR045713">
    <property type="entry name" value="DUF6069"/>
</dbReference>
<dbReference type="Pfam" id="PF19545">
    <property type="entry name" value="DUF6069"/>
    <property type="match status" value="1"/>
</dbReference>
<comment type="caution">
    <text evidence="3">The sequence shown here is derived from an EMBL/GenBank/DDBJ whole genome shotgun (WGS) entry which is preliminary data.</text>
</comment>
<evidence type="ECO:0000256" key="1">
    <source>
        <dbReference type="SAM" id="MobiDB-lite"/>
    </source>
</evidence>
<proteinExistence type="predicted"/>
<feature type="transmembrane region" description="Helical" evidence="2">
    <location>
        <begin position="171"/>
        <end position="190"/>
    </location>
</feature>
<dbReference type="eggNOG" id="ENOG5033RPK">
    <property type="taxonomic scope" value="Bacteria"/>
</dbReference>
<evidence type="ECO:0000256" key="2">
    <source>
        <dbReference type="SAM" id="Phobius"/>
    </source>
</evidence>
<protein>
    <submittedName>
        <fullName evidence="3">Uncharacterized protein</fullName>
    </submittedName>
</protein>
<feature type="transmembrane region" description="Helical" evidence="2">
    <location>
        <begin position="68"/>
        <end position="96"/>
    </location>
</feature>
<keyword evidence="2" id="KW-0812">Transmembrane</keyword>
<evidence type="ECO:0000313" key="4">
    <source>
        <dbReference type="Proteomes" id="UP000035034"/>
    </source>
</evidence>
<dbReference type="EMBL" id="BAEH01000128">
    <property type="protein sequence ID" value="GAB20745.1"/>
    <property type="molecule type" value="Genomic_DNA"/>
</dbReference>
<accession>H0R6P4</accession>
<gene>
    <name evidence="3" type="ORF">GOEFS_128_00130</name>
</gene>
<dbReference type="Proteomes" id="UP000035034">
    <property type="component" value="Unassembled WGS sequence"/>
</dbReference>
<name>H0R6P4_9ACTN</name>
<feature type="transmembrane region" description="Helical" evidence="2">
    <location>
        <begin position="116"/>
        <end position="134"/>
    </location>
</feature>
<dbReference type="RefSeq" id="WP_007320080.1">
    <property type="nucleotide sequence ID" value="NZ_BAEH01000128.1"/>
</dbReference>
<feature type="compositionally biased region" description="Low complexity" evidence="1">
    <location>
        <begin position="43"/>
        <end position="58"/>
    </location>
</feature>
<dbReference type="AlphaFoldDB" id="H0R6P4"/>
<dbReference type="STRING" id="1077974.GOEFS_128_00130"/>
<sequence>MSNQYPNDPYGRDPYGRDPYGQEPYRQDPTARYESYPPSQAYSAAGAPQQRQPGQPSRKPAAPSINPTLFIGGVIMTGIVTGLAAWLGAWILRTIAEKINETGKLGVWNPLARDEYWFAVAAFLCALAAAALWYVLQIVTPSPDQFYSWTVGLLIAAAVIIPLLLSQGWEVGIATAIIHLVIGLPILTLIPTVGRKSYQ</sequence>
<evidence type="ECO:0000313" key="3">
    <source>
        <dbReference type="EMBL" id="GAB20745.1"/>
    </source>
</evidence>